<comment type="caution">
    <text evidence="2">The sequence shown here is derived from an EMBL/GenBank/DDBJ whole genome shotgun (WGS) entry which is preliminary data.</text>
</comment>
<accession>A0AAV7V8P7</accession>
<feature type="compositionally biased region" description="Basic and acidic residues" evidence="1">
    <location>
        <begin position="141"/>
        <end position="151"/>
    </location>
</feature>
<gene>
    <name evidence="2" type="ORF">NDU88_001759</name>
</gene>
<dbReference type="Proteomes" id="UP001066276">
    <property type="component" value="Chromosome 2_1"/>
</dbReference>
<feature type="region of interest" description="Disordered" evidence="1">
    <location>
        <begin position="129"/>
        <end position="198"/>
    </location>
</feature>
<dbReference type="EMBL" id="JANPWB010000003">
    <property type="protein sequence ID" value="KAJ1197915.1"/>
    <property type="molecule type" value="Genomic_DNA"/>
</dbReference>
<evidence type="ECO:0000313" key="3">
    <source>
        <dbReference type="Proteomes" id="UP001066276"/>
    </source>
</evidence>
<sequence length="253" mass="27959">MNLALRPRPLGNPGQNEGPFLAKETPRIGAPFLGFFLEAAISWGQRRRLLFNNCFREPRLGAAFCTRRRELEEDTKTFQDHSKYFSIVWGGSAYMTPTKLRIRASSKGPRLLQSQKALLSLGRGEEALQENTLSSMQSSSKGKEGGSESKRAQVKGFGKSKKGSLSVPPLSGLEPRKRHNNRSGKASKTLGVQGLPSEEEKLFSPLATFLRNISHRQAMQSPQPLEGSLPSRSPSSSFLEHRSQAGENEYAQT</sequence>
<name>A0AAV7V8P7_PLEWA</name>
<dbReference type="AlphaFoldDB" id="A0AAV7V8P7"/>
<keyword evidence="3" id="KW-1185">Reference proteome</keyword>
<feature type="region of interest" description="Disordered" evidence="1">
    <location>
        <begin position="214"/>
        <end position="253"/>
    </location>
</feature>
<evidence type="ECO:0000256" key="1">
    <source>
        <dbReference type="SAM" id="MobiDB-lite"/>
    </source>
</evidence>
<protein>
    <submittedName>
        <fullName evidence="2">Uncharacterized protein</fullName>
    </submittedName>
</protein>
<reference evidence="2" key="1">
    <citation type="journal article" date="2022" name="bioRxiv">
        <title>Sequencing and chromosome-scale assembly of the giantPleurodeles waltlgenome.</title>
        <authorList>
            <person name="Brown T."/>
            <person name="Elewa A."/>
            <person name="Iarovenko S."/>
            <person name="Subramanian E."/>
            <person name="Araus A.J."/>
            <person name="Petzold A."/>
            <person name="Susuki M."/>
            <person name="Suzuki K.-i.T."/>
            <person name="Hayashi T."/>
            <person name="Toyoda A."/>
            <person name="Oliveira C."/>
            <person name="Osipova E."/>
            <person name="Leigh N.D."/>
            <person name="Simon A."/>
            <person name="Yun M.H."/>
        </authorList>
    </citation>
    <scope>NUCLEOTIDE SEQUENCE</scope>
    <source>
        <strain evidence="2">20211129_DDA</strain>
        <tissue evidence="2">Liver</tissue>
    </source>
</reference>
<organism evidence="2 3">
    <name type="scientific">Pleurodeles waltl</name>
    <name type="common">Iberian ribbed newt</name>
    <dbReference type="NCBI Taxonomy" id="8319"/>
    <lineage>
        <taxon>Eukaryota</taxon>
        <taxon>Metazoa</taxon>
        <taxon>Chordata</taxon>
        <taxon>Craniata</taxon>
        <taxon>Vertebrata</taxon>
        <taxon>Euteleostomi</taxon>
        <taxon>Amphibia</taxon>
        <taxon>Batrachia</taxon>
        <taxon>Caudata</taxon>
        <taxon>Salamandroidea</taxon>
        <taxon>Salamandridae</taxon>
        <taxon>Pleurodelinae</taxon>
        <taxon>Pleurodeles</taxon>
    </lineage>
</organism>
<evidence type="ECO:0000313" key="2">
    <source>
        <dbReference type="EMBL" id="KAJ1197915.1"/>
    </source>
</evidence>
<feature type="compositionally biased region" description="Low complexity" evidence="1">
    <location>
        <begin position="224"/>
        <end position="238"/>
    </location>
</feature>
<proteinExistence type="predicted"/>